<dbReference type="EMBL" id="AP014961">
    <property type="protein sequence ID" value="BAS92822.1"/>
    <property type="molecule type" value="Genomic_DNA"/>
</dbReference>
<organism evidence="1 2">
    <name type="scientific">Oryza sativa subsp. japonica</name>
    <name type="common">Rice</name>
    <dbReference type="NCBI Taxonomy" id="39947"/>
    <lineage>
        <taxon>Eukaryota</taxon>
        <taxon>Viridiplantae</taxon>
        <taxon>Streptophyta</taxon>
        <taxon>Embryophyta</taxon>
        <taxon>Tracheophyta</taxon>
        <taxon>Spermatophyta</taxon>
        <taxon>Magnoliopsida</taxon>
        <taxon>Liliopsida</taxon>
        <taxon>Poales</taxon>
        <taxon>Poaceae</taxon>
        <taxon>BOP clade</taxon>
        <taxon>Oryzoideae</taxon>
        <taxon>Oryzeae</taxon>
        <taxon>Oryzinae</taxon>
        <taxon>Oryza</taxon>
        <taxon>Oryza sativa</taxon>
    </lineage>
</organism>
<accession>A0A0P0WJK6</accession>
<reference evidence="1 2" key="3">
    <citation type="journal article" date="2013" name="Rice">
        <title>Improvement of the Oryza sativa Nipponbare reference genome using next generation sequence and optical map data.</title>
        <authorList>
            <person name="Kawahara Y."/>
            <person name="de la Bastide M."/>
            <person name="Hamilton J.P."/>
            <person name="Kanamori H."/>
            <person name="McCombie W.R."/>
            <person name="Ouyang S."/>
            <person name="Schwartz D.C."/>
            <person name="Tanaka T."/>
            <person name="Wu J."/>
            <person name="Zhou S."/>
            <person name="Childs K.L."/>
            <person name="Davidson R.M."/>
            <person name="Lin H."/>
            <person name="Quesada-Ocampo L."/>
            <person name="Vaillancourt B."/>
            <person name="Sakai H."/>
            <person name="Lee S.S."/>
            <person name="Kim J."/>
            <person name="Numa H."/>
            <person name="Itoh T."/>
            <person name="Buell C.R."/>
            <person name="Matsumoto T."/>
        </authorList>
    </citation>
    <scope>NUCLEOTIDE SEQUENCE [LARGE SCALE GENOMIC DNA]</scope>
    <source>
        <strain evidence="2">cv. Nipponbare</strain>
    </source>
</reference>
<sequence length="99" mass="11040">MLRLSDGWSSRAAGVCSSVGFGPCPRCHPRLHPAPPEVAPTGPCVRRARAPKWSRSLLYSHLRCALLTLLSALAWKWMWELGNEWSWARGKAALSFPTR</sequence>
<proteinExistence type="predicted"/>
<dbReference type="PaxDb" id="39947-A0A0P0WJK6"/>
<evidence type="ECO:0000313" key="2">
    <source>
        <dbReference type="Proteomes" id="UP000059680"/>
    </source>
</evidence>
<dbReference type="Proteomes" id="UP000059680">
    <property type="component" value="Chromosome 5"/>
</dbReference>
<reference evidence="2" key="1">
    <citation type="journal article" date="2005" name="Nature">
        <title>The map-based sequence of the rice genome.</title>
        <authorList>
            <consortium name="International rice genome sequencing project (IRGSP)"/>
            <person name="Matsumoto T."/>
            <person name="Wu J."/>
            <person name="Kanamori H."/>
            <person name="Katayose Y."/>
            <person name="Fujisawa M."/>
            <person name="Namiki N."/>
            <person name="Mizuno H."/>
            <person name="Yamamoto K."/>
            <person name="Antonio B.A."/>
            <person name="Baba T."/>
            <person name="Sakata K."/>
            <person name="Nagamura Y."/>
            <person name="Aoki H."/>
            <person name="Arikawa K."/>
            <person name="Arita K."/>
            <person name="Bito T."/>
            <person name="Chiden Y."/>
            <person name="Fujitsuka N."/>
            <person name="Fukunaka R."/>
            <person name="Hamada M."/>
            <person name="Harada C."/>
            <person name="Hayashi A."/>
            <person name="Hijishita S."/>
            <person name="Honda M."/>
            <person name="Hosokawa S."/>
            <person name="Ichikawa Y."/>
            <person name="Idonuma A."/>
            <person name="Iijima M."/>
            <person name="Ikeda M."/>
            <person name="Ikeno M."/>
            <person name="Ito K."/>
            <person name="Ito S."/>
            <person name="Ito T."/>
            <person name="Ito Y."/>
            <person name="Ito Y."/>
            <person name="Iwabuchi A."/>
            <person name="Kamiya K."/>
            <person name="Karasawa W."/>
            <person name="Kurita K."/>
            <person name="Katagiri S."/>
            <person name="Kikuta A."/>
            <person name="Kobayashi H."/>
            <person name="Kobayashi N."/>
            <person name="Machita K."/>
            <person name="Maehara T."/>
            <person name="Masukawa M."/>
            <person name="Mizubayashi T."/>
            <person name="Mukai Y."/>
            <person name="Nagasaki H."/>
            <person name="Nagata Y."/>
            <person name="Naito S."/>
            <person name="Nakashima M."/>
            <person name="Nakama Y."/>
            <person name="Nakamichi Y."/>
            <person name="Nakamura M."/>
            <person name="Meguro A."/>
            <person name="Negishi M."/>
            <person name="Ohta I."/>
            <person name="Ohta T."/>
            <person name="Okamoto M."/>
            <person name="Ono N."/>
            <person name="Saji S."/>
            <person name="Sakaguchi M."/>
            <person name="Sakai K."/>
            <person name="Shibata M."/>
            <person name="Shimokawa T."/>
            <person name="Song J."/>
            <person name="Takazaki Y."/>
            <person name="Terasawa K."/>
            <person name="Tsugane M."/>
            <person name="Tsuji K."/>
            <person name="Ueda S."/>
            <person name="Waki K."/>
            <person name="Yamagata H."/>
            <person name="Yamamoto M."/>
            <person name="Yamamoto S."/>
            <person name="Yamane H."/>
            <person name="Yoshiki S."/>
            <person name="Yoshihara R."/>
            <person name="Yukawa K."/>
            <person name="Zhong H."/>
            <person name="Yano M."/>
            <person name="Yuan Q."/>
            <person name="Ouyang S."/>
            <person name="Liu J."/>
            <person name="Jones K.M."/>
            <person name="Gansberger K."/>
            <person name="Moffat K."/>
            <person name="Hill J."/>
            <person name="Bera J."/>
            <person name="Fadrosh D."/>
            <person name="Jin S."/>
            <person name="Johri S."/>
            <person name="Kim M."/>
            <person name="Overton L."/>
            <person name="Reardon M."/>
            <person name="Tsitrin T."/>
            <person name="Vuong H."/>
            <person name="Weaver B."/>
            <person name="Ciecko A."/>
            <person name="Tallon L."/>
            <person name="Jackson J."/>
            <person name="Pai G."/>
            <person name="Aken S.V."/>
            <person name="Utterback T."/>
            <person name="Reidmuller S."/>
            <person name="Feldblyum T."/>
            <person name="Hsiao J."/>
            <person name="Zismann V."/>
            <person name="Iobst S."/>
            <person name="de Vazeille A.R."/>
            <person name="Buell C.R."/>
            <person name="Ying K."/>
            <person name="Li Y."/>
            <person name="Lu T."/>
            <person name="Huang Y."/>
            <person name="Zhao Q."/>
            <person name="Feng Q."/>
            <person name="Zhang L."/>
            <person name="Zhu J."/>
            <person name="Weng Q."/>
            <person name="Mu J."/>
            <person name="Lu Y."/>
            <person name="Fan D."/>
            <person name="Liu Y."/>
            <person name="Guan J."/>
            <person name="Zhang Y."/>
            <person name="Yu S."/>
            <person name="Liu X."/>
            <person name="Zhang Y."/>
            <person name="Hong G."/>
            <person name="Han B."/>
            <person name="Choisne N."/>
            <person name="Demange N."/>
            <person name="Orjeda G."/>
            <person name="Samain S."/>
            <person name="Cattolico L."/>
            <person name="Pelletier E."/>
            <person name="Couloux A."/>
            <person name="Segurens B."/>
            <person name="Wincker P."/>
            <person name="D'Hont A."/>
            <person name="Scarpelli C."/>
            <person name="Weissenbach J."/>
            <person name="Salanoubat M."/>
            <person name="Quetier F."/>
            <person name="Yu Y."/>
            <person name="Kim H.R."/>
            <person name="Rambo T."/>
            <person name="Currie J."/>
            <person name="Collura K."/>
            <person name="Luo M."/>
            <person name="Yang T."/>
            <person name="Ammiraju J.S.S."/>
            <person name="Engler F."/>
            <person name="Soderlund C."/>
            <person name="Wing R.A."/>
            <person name="Palmer L.E."/>
            <person name="de la Bastide M."/>
            <person name="Spiegel L."/>
            <person name="Nascimento L."/>
            <person name="Zutavern T."/>
            <person name="O'Shaughnessy A."/>
            <person name="Dike S."/>
            <person name="Dedhia N."/>
            <person name="Preston R."/>
            <person name="Balija V."/>
            <person name="McCombie W.R."/>
            <person name="Chow T."/>
            <person name="Chen H."/>
            <person name="Chung M."/>
            <person name="Chen C."/>
            <person name="Shaw J."/>
            <person name="Wu H."/>
            <person name="Hsiao K."/>
            <person name="Chao Y."/>
            <person name="Chu M."/>
            <person name="Cheng C."/>
            <person name="Hour A."/>
            <person name="Lee P."/>
            <person name="Lin S."/>
            <person name="Lin Y."/>
            <person name="Liou J."/>
            <person name="Liu S."/>
            <person name="Hsing Y."/>
            <person name="Raghuvanshi S."/>
            <person name="Mohanty A."/>
            <person name="Bharti A.K."/>
            <person name="Gaur A."/>
            <person name="Gupta V."/>
            <person name="Kumar D."/>
            <person name="Ravi V."/>
            <person name="Vij S."/>
            <person name="Kapur A."/>
            <person name="Khurana P."/>
            <person name="Khurana P."/>
            <person name="Khurana J.P."/>
            <person name="Tyagi A.K."/>
            <person name="Gaikwad K."/>
            <person name="Singh A."/>
            <person name="Dalal V."/>
            <person name="Srivastava S."/>
            <person name="Dixit A."/>
            <person name="Pal A.K."/>
            <person name="Ghazi I.A."/>
            <person name="Yadav M."/>
            <person name="Pandit A."/>
            <person name="Bhargava A."/>
            <person name="Sureshbabu K."/>
            <person name="Batra K."/>
            <person name="Sharma T.R."/>
            <person name="Mohapatra T."/>
            <person name="Singh N.K."/>
            <person name="Messing J."/>
            <person name="Nelson A.B."/>
            <person name="Fuks G."/>
            <person name="Kavchok S."/>
            <person name="Keizer G."/>
            <person name="Linton E."/>
            <person name="Llaca V."/>
            <person name="Song R."/>
            <person name="Tanyolac B."/>
            <person name="Young S."/>
            <person name="Ho-Il K."/>
            <person name="Hahn J.H."/>
            <person name="Sangsakoo G."/>
            <person name="Vanavichit A."/>
            <person name="de Mattos Luiz.A.T."/>
            <person name="Zimmer P.D."/>
            <person name="Malone G."/>
            <person name="Dellagostin O."/>
            <person name="de Oliveira A.C."/>
            <person name="Bevan M."/>
            <person name="Bancroft I."/>
            <person name="Minx P."/>
            <person name="Cordum H."/>
            <person name="Wilson R."/>
            <person name="Cheng Z."/>
            <person name="Jin W."/>
            <person name="Jiang J."/>
            <person name="Leong S.A."/>
            <person name="Iwama H."/>
            <person name="Gojobori T."/>
            <person name="Itoh T."/>
            <person name="Niimura Y."/>
            <person name="Fujii Y."/>
            <person name="Habara T."/>
            <person name="Sakai H."/>
            <person name="Sato Y."/>
            <person name="Wilson G."/>
            <person name="Kumar K."/>
            <person name="McCouch S."/>
            <person name="Juretic N."/>
            <person name="Hoen D."/>
            <person name="Wright S."/>
            <person name="Bruskiewich R."/>
            <person name="Bureau T."/>
            <person name="Miyao A."/>
            <person name="Hirochika H."/>
            <person name="Nishikawa T."/>
            <person name="Kadowaki K."/>
            <person name="Sugiura M."/>
            <person name="Burr B."/>
            <person name="Sasaki T."/>
        </authorList>
    </citation>
    <scope>NUCLEOTIDE SEQUENCE [LARGE SCALE GENOMIC DNA]</scope>
    <source>
        <strain evidence="2">cv. Nipponbare</strain>
    </source>
</reference>
<dbReference type="Gramene" id="Os05t0214232-00">
    <property type="protein sequence ID" value="Os05t0214232-00"/>
    <property type="gene ID" value="Os05g0214232"/>
</dbReference>
<keyword evidence="2" id="KW-1185">Reference proteome</keyword>
<name>A0A0P0WJK6_ORYSJ</name>
<gene>
    <name evidence="1" type="ordered locus">Os05g0214232</name>
    <name evidence="1" type="ORF">OSNPB_050214232</name>
</gene>
<dbReference type="AlphaFoldDB" id="A0A0P0WJK6"/>
<dbReference type="InParanoid" id="A0A0P0WJK6"/>
<evidence type="ECO:0000313" key="1">
    <source>
        <dbReference type="EMBL" id="BAS92822.1"/>
    </source>
</evidence>
<protein>
    <submittedName>
        <fullName evidence="1">Os05g0214232 protein</fullName>
    </submittedName>
</protein>
<reference evidence="1 2" key="2">
    <citation type="journal article" date="2013" name="Plant Cell Physiol.">
        <title>Rice Annotation Project Database (RAP-DB): an integrative and interactive database for rice genomics.</title>
        <authorList>
            <person name="Sakai H."/>
            <person name="Lee S.S."/>
            <person name="Tanaka T."/>
            <person name="Numa H."/>
            <person name="Kim J."/>
            <person name="Kawahara Y."/>
            <person name="Wakimoto H."/>
            <person name="Yang C.C."/>
            <person name="Iwamoto M."/>
            <person name="Abe T."/>
            <person name="Yamada Y."/>
            <person name="Muto A."/>
            <person name="Inokuchi H."/>
            <person name="Ikemura T."/>
            <person name="Matsumoto T."/>
            <person name="Sasaki T."/>
            <person name="Itoh T."/>
        </authorList>
    </citation>
    <scope>NUCLEOTIDE SEQUENCE [LARGE SCALE GENOMIC DNA]</scope>
    <source>
        <strain evidence="2">cv. Nipponbare</strain>
    </source>
</reference>